<reference evidence="2 3" key="2">
    <citation type="submission" date="2020-03" db="EMBL/GenBank/DDBJ databases">
        <title>Bacillus aquiflavi sp. nov., isolated from yellow water of strong flavor Chinese baijiu in Yibin region of China.</title>
        <authorList>
            <person name="Xie J."/>
        </authorList>
    </citation>
    <scope>NUCLEOTIDE SEQUENCE [LARGE SCALE GENOMIC DNA]</scope>
    <source>
        <strain evidence="2 3">Gsoil 114</strain>
    </source>
</reference>
<evidence type="ECO:0000313" key="3">
    <source>
        <dbReference type="Proteomes" id="UP000476934"/>
    </source>
</evidence>
<feature type="transmembrane region" description="Helical" evidence="1">
    <location>
        <begin position="79"/>
        <end position="98"/>
    </location>
</feature>
<dbReference type="RefSeq" id="WP_025729049.1">
    <property type="nucleotide sequence ID" value="NZ_JAAIWK010000019.1"/>
</dbReference>
<keyword evidence="3" id="KW-1185">Reference proteome</keyword>
<organism evidence="2 3">
    <name type="scientific">Heyndrickxia ginsengihumi</name>
    <dbReference type="NCBI Taxonomy" id="363870"/>
    <lineage>
        <taxon>Bacteria</taxon>
        <taxon>Bacillati</taxon>
        <taxon>Bacillota</taxon>
        <taxon>Bacilli</taxon>
        <taxon>Bacillales</taxon>
        <taxon>Bacillaceae</taxon>
        <taxon>Heyndrickxia</taxon>
    </lineage>
</organism>
<reference evidence="2 3" key="1">
    <citation type="submission" date="2020-02" db="EMBL/GenBank/DDBJ databases">
        <authorList>
            <person name="Feng H."/>
        </authorList>
    </citation>
    <scope>NUCLEOTIDE SEQUENCE [LARGE SCALE GENOMIC DNA]</scope>
    <source>
        <strain evidence="2 3">Gsoil 114</strain>
    </source>
</reference>
<proteinExistence type="predicted"/>
<protein>
    <submittedName>
        <fullName evidence="2">YpbF family protein</fullName>
    </submittedName>
</protein>
<dbReference type="InterPro" id="IPR020210">
    <property type="entry name" value="Uncharacterised_YpbF_TM"/>
</dbReference>
<keyword evidence="1" id="KW-1133">Transmembrane helix</keyword>
<accession>A0A6M0P7K7</accession>
<dbReference type="Pfam" id="PF10864">
    <property type="entry name" value="DUF2663"/>
    <property type="match status" value="1"/>
</dbReference>
<dbReference type="Proteomes" id="UP000476934">
    <property type="component" value="Unassembled WGS sequence"/>
</dbReference>
<dbReference type="AlphaFoldDB" id="A0A6M0P7K7"/>
<feature type="transmembrane region" description="Helical" evidence="1">
    <location>
        <begin position="39"/>
        <end position="59"/>
    </location>
</feature>
<comment type="caution">
    <text evidence="2">The sequence shown here is derived from an EMBL/GenBank/DDBJ whole genome shotgun (WGS) entry which is preliminary data.</text>
</comment>
<gene>
    <name evidence="2" type="ORF">G4D61_11980</name>
</gene>
<keyword evidence="1" id="KW-0812">Transmembrane</keyword>
<sequence>MEPSIVNLNEQTDEATKQMLQHVVDRKYKFERLKKKHQLILWTSILYTFLWSFCLFYFFVRPYSYTLFELFEVVFNHQLYIFSLLLIVCLWGMSKILFDKKEKAEKEFQDLRCEIIDRSKDLWKGEAWKKRHEIFEMMKTQYDINLYHESK</sequence>
<dbReference type="EMBL" id="JAAIWK010000019">
    <property type="protein sequence ID" value="NEY20676.1"/>
    <property type="molecule type" value="Genomic_DNA"/>
</dbReference>
<evidence type="ECO:0000256" key="1">
    <source>
        <dbReference type="SAM" id="Phobius"/>
    </source>
</evidence>
<name>A0A6M0P7K7_9BACI</name>
<evidence type="ECO:0000313" key="2">
    <source>
        <dbReference type="EMBL" id="NEY20676.1"/>
    </source>
</evidence>
<keyword evidence="1" id="KW-0472">Membrane</keyword>